<evidence type="ECO:0000256" key="1">
    <source>
        <dbReference type="ARBA" id="ARBA00022505"/>
    </source>
</evidence>
<feature type="domain" description="Aldehyde oxidase/xanthine dehydrogenase a/b hammerhead" evidence="3">
    <location>
        <begin position="20"/>
        <end position="124"/>
    </location>
</feature>
<dbReference type="InterPro" id="IPR037165">
    <property type="entry name" value="AldOxase/xan_DH_Mopterin-bd_sf"/>
</dbReference>
<dbReference type="Pfam" id="PF20256">
    <property type="entry name" value="MoCoBD_2"/>
    <property type="match status" value="1"/>
</dbReference>
<sequence>MTQRYVGKSVQRVDAVKKATGEACFVADITLPRMLRARVVRAGIPHGKILSVDTSAAEAMPGVKKVVTGQGCSMLFGTCLWDQPPLAVDKVRHAGEPVAVVLAETENQAEAAAKAVTIEYEKLPFVLDPVEAAAPGAPLIHEKNGSYRRVEYVVHPVPGTNIFHHYKLRKGESEKGFAEADVTVEDEFEFPISSHAAIEPHGAVCRFGADGSIEIWASNQAPFVLRDVLADMFKIPAAKVRVHIPYLGGGFGGKSDVSIEPMVAYAASFVPGYAVKLVLTRKEVITGSLVGRGMKGNMKIGAKKDGTFTALKAEMYFADGAYGDTGWPVDTVAGHNCTGPYEFPHVTVDVYGMYTNTPNVGAYRGYGHPEGQLMSSRLLDMLARKLGMTPGELMRKNFLSEGRQNALGQVIKKSHGDLPGCLAAVEKALDETPLPDSDERFLYGRGIASMMKSPKMSSNAASTCTVQINADGCAFVNLSGIEMGQGVQTVFAQMAAEALQIPFEKVKTYSEVDTQFSPWEWQTVASMQTYRGGRAIQDACGQIIAIARETASKAWNCSPSLVVYRDGECVHPNTGEVLSLANLARGYMAPDCLTIGAPLTATGWYRVPGLVEPDPETGMGNAAGSWTFGSQGCTLRVDRQTGEVKILHFASAFDVGKAINPATARGQVTGGVVQGMGAALMEKILFTADGAAKNVNFPAYKIPRLKDAPEKQTVELLETPNPEGPWSAKPMAEHPIVAVAPVILNALRDATGVEFTSLPVTPDTILEALRAKEAR</sequence>
<dbReference type="Gene3D" id="3.30.365.10">
    <property type="entry name" value="Aldehyde oxidase/xanthine dehydrogenase, molybdopterin binding domain"/>
    <property type="match status" value="4"/>
</dbReference>
<proteinExistence type="predicted"/>
<dbReference type="InterPro" id="IPR036856">
    <property type="entry name" value="Ald_Oxase/Xan_DH_a/b_sf"/>
</dbReference>
<gene>
    <name evidence="4" type="ORF">C8D99_10375</name>
</gene>
<keyword evidence="5" id="KW-1185">Reference proteome</keyword>
<dbReference type="EMBL" id="SORI01000003">
    <property type="protein sequence ID" value="TDY62855.1"/>
    <property type="molecule type" value="Genomic_DNA"/>
</dbReference>
<dbReference type="OrthoDB" id="9759099at2"/>
<keyword evidence="1" id="KW-0500">Molybdenum</keyword>
<protein>
    <submittedName>
        <fullName evidence="4">Carbon-monoxide dehydrogenase large subunit</fullName>
    </submittedName>
</protein>
<dbReference type="GO" id="GO:0016491">
    <property type="term" value="F:oxidoreductase activity"/>
    <property type="evidence" value="ECO:0007669"/>
    <property type="project" value="UniProtKB-KW"/>
</dbReference>
<evidence type="ECO:0000256" key="2">
    <source>
        <dbReference type="ARBA" id="ARBA00023002"/>
    </source>
</evidence>
<dbReference type="RefSeq" id="WP_133956441.1">
    <property type="nucleotide sequence ID" value="NZ_SORI01000003.1"/>
</dbReference>
<name>A0A4R8MG53_9BACT</name>
<dbReference type="InterPro" id="IPR008274">
    <property type="entry name" value="AldOxase/xan_DH_MoCoBD1"/>
</dbReference>
<comment type="caution">
    <text evidence="4">The sequence shown here is derived from an EMBL/GenBank/DDBJ whole genome shotgun (WGS) entry which is preliminary data.</text>
</comment>
<evidence type="ECO:0000313" key="5">
    <source>
        <dbReference type="Proteomes" id="UP000295066"/>
    </source>
</evidence>
<dbReference type="GO" id="GO:0005506">
    <property type="term" value="F:iron ion binding"/>
    <property type="evidence" value="ECO:0007669"/>
    <property type="project" value="InterPro"/>
</dbReference>
<evidence type="ECO:0000313" key="4">
    <source>
        <dbReference type="EMBL" id="TDY62855.1"/>
    </source>
</evidence>
<dbReference type="Pfam" id="PF01315">
    <property type="entry name" value="Ald_Xan_dh_C"/>
    <property type="match status" value="1"/>
</dbReference>
<dbReference type="InterPro" id="IPR000674">
    <property type="entry name" value="Ald_Oxase/Xan_DH_a/b"/>
</dbReference>
<accession>A0A4R8MG53</accession>
<dbReference type="SMART" id="SM01008">
    <property type="entry name" value="Ald_Xan_dh_C"/>
    <property type="match status" value="1"/>
</dbReference>
<evidence type="ECO:0000259" key="3">
    <source>
        <dbReference type="SMART" id="SM01008"/>
    </source>
</evidence>
<dbReference type="PANTHER" id="PTHR11908:SF132">
    <property type="entry name" value="ALDEHYDE OXIDASE 1-RELATED"/>
    <property type="match status" value="1"/>
</dbReference>
<dbReference type="Gene3D" id="3.90.1170.50">
    <property type="entry name" value="Aldehyde oxidase/xanthine dehydrogenase, a/b hammerhead"/>
    <property type="match status" value="1"/>
</dbReference>
<dbReference type="SUPFAM" id="SSF54665">
    <property type="entry name" value="CO dehydrogenase molybdoprotein N-domain-like"/>
    <property type="match status" value="1"/>
</dbReference>
<dbReference type="AlphaFoldDB" id="A0A4R8MG53"/>
<dbReference type="Proteomes" id="UP000295066">
    <property type="component" value="Unassembled WGS sequence"/>
</dbReference>
<organism evidence="4 5">
    <name type="scientific">Aminivibrio pyruvatiphilus</name>
    <dbReference type="NCBI Taxonomy" id="1005740"/>
    <lineage>
        <taxon>Bacteria</taxon>
        <taxon>Thermotogati</taxon>
        <taxon>Synergistota</taxon>
        <taxon>Synergistia</taxon>
        <taxon>Synergistales</taxon>
        <taxon>Aminobacteriaceae</taxon>
        <taxon>Aminivibrio</taxon>
    </lineage>
</organism>
<dbReference type="PANTHER" id="PTHR11908">
    <property type="entry name" value="XANTHINE DEHYDROGENASE"/>
    <property type="match status" value="1"/>
</dbReference>
<dbReference type="InterPro" id="IPR016208">
    <property type="entry name" value="Ald_Oxase/xanthine_DH-like"/>
</dbReference>
<dbReference type="SUPFAM" id="SSF56003">
    <property type="entry name" value="Molybdenum cofactor-binding domain"/>
    <property type="match status" value="1"/>
</dbReference>
<reference evidence="4 5" key="1">
    <citation type="submission" date="2019-03" db="EMBL/GenBank/DDBJ databases">
        <title>Genomic Encyclopedia of Type Strains, Phase IV (KMG-IV): sequencing the most valuable type-strain genomes for metagenomic binning, comparative biology and taxonomic classification.</title>
        <authorList>
            <person name="Goeker M."/>
        </authorList>
    </citation>
    <scope>NUCLEOTIDE SEQUENCE [LARGE SCALE GENOMIC DNA]</scope>
    <source>
        <strain evidence="4 5">DSM 25964</strain>
    </source>
</reference>
<keyword evidence="2" id="KW-0560">Oxidoreductase</keyword>
<dbReference type="Pfam" id="PF02738">
    <property type="entry name" value="MoCoBD_1"/>
    <property type="match status" value="1"/>
</dbReference>
<dbReference type="InterPro" id="IPR046867">
    <property type="entry name" value="AldOxase/xan_DH_MoCoBD2"/>
</dbReference>